<dbReference type="Proteomes" id="UP000236379">
    <property type="component" value="Unassembled WGS sequence"/>
</dbReference>
<organism evidence="2 3">
    <name type="scientific">Deinococcus koreensis</name>
    <dbReference type="NCBI Taxonomy" id="2054903"/>
    <lineage>
        <taxon>Bacteria</taxon>
        <taxon>Thermotogati</taxon>
        <taxon>Deinococcota</taxon>
        <taxon>Deinococci</taxon>
        <taxon>Deinococcales</taxon>
        <taxon>Deinococcaceae</taxon>
        <taxon>Deinococcus</taxon>
    </lineage>
</organism>
<sequence>MTSSQEQFGAHAAKYAQSEIHRAGPSLPVLLDFAAPTRQDRALDVATGTGHTALALAPRVAQVTGLDLTEAMLAHARQQAGAAGLANVTFQPGDAEALPFPDAAFTLLTSRHAPHHFHHLDRFLAEAFRVLEPGGRLVIADQISPTPELQPWIDTYQRRRDPSHVAQRTVAAWRELARAAGFGWARDTLVPYRLEFGWWVAQSGCAPETVRALREHAASLTAEEQDAVGLHFGEAGELVAHTEQMLVVRLEKR</sequence>
<dbReference type="OrthoDB" id="43862at2"/>
<dbReference type="AlphaFoldDB" id="A0A2K3UYW3"/>
<accession>A0A2K3UYW3</accession>
<gene>
    <name evidence="2" type="ORF">CVO96_10355</name>
</gene>
<evidence type="ECO:0000259" key="1">
    <source>
        <dbReference type="Pfam" id="PF08241"/>
    </source>
</evidence>
<dbReference type="RefSeq" id="WP_103312165.1">
    <property type="nucleotide sequence ID" value="NZ_PPPD01000001.1"/>
</dbReference>
<dbReference type="InterPro" id="IPR013216">
    <property type="entry name" value="Methyltransf_11"/>
</dbReference>
<dbReference type="PANTHER" id="PTHR43591">
    <property type="entry name" value="METHYLTRANSFERASE"/>
    <property type="match status" value="1"/>
</dbReference>
<dbReference type="Gene3D" id="3.40.50.150">
    <property type="entry name" value="Vaccinia Virus protein VP39"/>
    <property type="match status" value="1"/>
</dbReference>
<dbReference type="GO" id="GO:0008757">
    <property type="term" value="F:S-adenosylmethionine-dependent methyltransferase activity"/>
    <property type="evidence" value="ECO:0007669"/>
    <property type="project" value="InterPro"/>
</dbReference>
<keyword evidence="2" id="KW-0489">Methyltransferase</keyword>
<evidence type="ECO:0000313" key="2">
    <source>
        <dbReference type="EMBL" id="PNY81724.1"/>
    </source>
</evidence>
<protein>
    <submittedName>
        <fullName evidence="2">Class I SAM-dependent methyltransferase</fullName>
    </submittedName>
</protein>
<reference evidence="2 3" key="1">
    <citation type="submission" date="2018-01" db="EMBL/GenBank/DDBJ databases">
        <title>Deinococcus koreensis sp. nov., a radiation-resistant bacterium isolated from river water.</title>
        <authorList>
            <person name="Choi A."/>
        </authorList>
    </citation>
    <scope>NUCLEOTIDE SEQUENCE [LARGE SCALE GENOMIC DNA]</scope>
    <source>
        <strain evidence="2 3">SJW1-2</strain>
    </source>
</reference>
<dbReference type="InterPro" id="IPR029063">
    <property type="entry name" value="SAM-dependent_MTases_sf"/>
</dbReference>
<dbReference type="PANTHER" id="PTHR43591:SF24">
    <property type="entry name" value="2-METHOXY-6-POLYPRENYL-1,4-BENZOQUINOL METHYLASE, MITOCHONDRIAL"/>
    <property type="match status" value="1"/>
</dbReference>
<dbReference type="CDD" id="cd02440">
    <property type="entry name" value="AdoMet_MTases"/>
    <property type="match status" value="1"/>
</dbReference>
<feature type="domain" description="Methyltransferase type 11" evidence="1">
    <location>
        <begin position="43"/>
        <end position="139"/>
    </location>
</feature>
<proteinExistence type="predicted"/>
<keyword evidence="2" id="KW-0808">Transferase</keyword>
<comment type="caution">
    <text evidence="2">The sequence shown here is derived from an EMBL/GenBank/DDBJ whole genome shotgun (WGS) entry which is preliminary data.</text>
</comment>
<name>A0A2K3UYW3_9DEIO</name>
<evidence type="ECO:0000313" key="3">
    <source>
        <dbReference type="Proteomes" id="UP000236379"/>
    </source>
</evidence>
<dbReference type="SUPFAM" id="SSF53335">
    <property type="entry name" value="S-adenosyl-L-methionine-dependent methyltransferases"/>
    <property type="match status" value="1"/>
</dbReference>
<keyword evidence="3" id="KW-1185">Reference proteome</keyword>
<dbReference type="GO" id="GO:0032259">
    <property type="term" value="P:methylation"/>
    <property type="evidence" value="ECO:0007669"/>
    <property type="project" value="UniProtKB-KW"/>
</dbReference>
<dbReference type="Pfam" id="PF08241">
    <property type="entry name" value="Methyltransf_11"/>
    <property type="match status" value="1"/>
</dbReference>
<dbReference type="EMBL" id="PPPD01000001">
    <property type="protein sequence ID" value="PNY81724.1"/>
    <property type="molecule type" value="Genomic_DNA"/>
</dbReference>